<reference evidence="1 2" key="1">
    <citation type="submission" date="2018-10" db="EMBL/GenBank/DDBJ databases">
        <title>Brevibacterium genomes from Austrain hard cheese rinds.</title>
        <authorList>
            <person name="Anast J.M."/>
            <person name="Dzieciol M."/>
            <person name="Schultz D.L."/>
            <person name="Mann E."/>
            <person name="Wagner M."/>
            <person name="Schmitz-Esser S."/>
        </authorList>
    </citation>
    <scope>NUCLEOTIDE SEQUENCE [LARGE SCALE GENOMIC DNA]</scope>
    <source>
        <strain evidence="1 2">L261</strain>
    </source>
</reference>
<dbReference type="EMBL" id="RHFF01000040">
    <property type="protein sequence ID" value="TGD36360.1"/>
    <property type="molecule type" value="Genomic_DNA"/>
</dbReference>
<evidence type="ECO:0000313" key="2">
    <source>
        <dbReference type="Proteomes" id="UP000297736"/>
    </source>
</evidence>
<dbReference type="Proteomes" id="UP000297736">
    <property type="component" value="Unassembled WGS sequence"/>
</dbReference>
<dbReference type="Gene3D" id="3.30.572.10">
    <property type="entry name" value="Thymidylate synthase/dCMP hydroxymethylase domain"/>
    <property type="match status" value="1"/>
</dbReference>
<gene>
    <name evidence="1" type="ORF">EB834_20015</name>
</gene>
<dbReference type="SUPFAM" id="SSF55831">
    <property type="entry name" value="Thymidylate synthase/dCMP hydroxymethylase"/>
    <property type="match status" value="1"/>
</dbReference>
<accession>A0A4Z0KGN5</accession>
<evidence type="ECO:0000313" key="1">
    <source>
        <dbReference type="EMBL" id="TGD36360.1"/>
    </source>
</evidence>
<proteinExistence type="predicted"/>
<dbReference type="InterPro" id="IPR036926">
    <property type="entry name" value="Thymidate_synth/dCMP_Mease_sf"/>
</dbReference>
<sequence length="201" mass="22466">MKGTGEEEVFNAAANTLYSRYTSISEQLAQFNKTGTYFQRMIAWNNYKDPAYNQLSARIRILRSMHSRGIGRFNASDITVEGDAERFAASGVQSYSSADERLRGFPCLVHIDLSVVDNRINLLAVYRHQYLITKAYGNMVGLARLQRFLAEQSGYEVGELSIMASFADCESKIWKTSTVRQILTDGAEGTTPLPGLEVAQK</sequence>
<name>A0A4Z0KGN5_BREAU</name>
<comment type="caution">
    <text evidence="1">The sequence shown here is derived from an EMBL/GenBank/DDBJ whole genome shotgun (WGS) entry which is preliminary data.</text>
</comment>
<protein>
    <submittedName>
        <fullName evidence="1">Uncharacterized protein</fullName>
    </submittedName>
</protein>
<dbReference type="AlphaFoldDB" id="A0A4Z0KGN5"/>
<organism evidence="1 2">
    <name type="scientific">Brevibacterium aurantiacum</name>
    <dbReference type="NCBI Taxonomy" id="273384"/>
    <lineage>
        <taxon>Bacteria</taxon>
        <taxon>Bacillati</taxon>
        <taxon>Actinomycetota</taxon>
        <taxon>Actinomycetes</taxon>
        <taxon>Micrococcales</taxon>
        <taxon>Brevibacteriaceae</taxon>
        <taxon>Brevibacterium</taxon>
    </lineage>
</organism>